<accession>A0AA47NR15</accession>
<protein>
    <recommendedName>
        <fullName evidence="5">Reverse transcriptase</fullName>
    </recommendedName>
</protein>
<feature type="region of interest" description="Disordered" evidence="2">
    <location>
        <begin position="1"/>
        <end position="27"/>
    </location>
</feature>
<proteinExistence type="predicted"/>
<feature type="compositionally biased region" description="Polar residues" evidence="2">
    <location>
        <begin position="1"/>
        <end position="12"/>
    </location>
</feature>
<organism evidence="3 4">
    <name type="scientific">Merluccius polli</name>
    <name type="common">Benguela hake</name>
    <name type="synonym">Merluccius cadenati</name>
    <dbReference type="NCBI Taxonomy" id="89951"/>
    <lineage>
        <taxon>Eukaryota</taxon>
        <taxon>Metazoa</taxon>
        <taxon>Chordata</taxon>
        <taxon>Craniata</taxon>
        <taxon>Vertebrata</taxon>
        <taxon>Euteleostomi</taxon>
        <taxon>Actinopterygii</taxon>
        <taxon>Neopterygii</taxon>
        <taxon>Teleostei</taxon>
        <taxon>Neoteleostei</taxon>
        <taxon>Acanthomorphata</taxon>
        <taxon>Zeiogadaria</taxon>
        <taxon>Gadariae</taxon>
        <taxon>Gadiformes</taxon>
        <taxon>Gadoidei</taxon>
        <taxon>Merlucciidae</taxon>
        <taxon>Merluccius</taxon>
    </lineage>
</organism>
<comment type="caution">
    <text evidence="3">The sequence shown here is derived from an EMBL/GenBank/DDBJ whole genome shotgun (WGS) entry which is preliminary data.</text>
</comment>
<evidence type="ECO:0000313" key="4">
    <source>
        <dbReference type="Proteomes" id="UP001174136"/>
    </source>
</evidence>
<feature type="coiled-coil region" evidence="1">
    <location>
        <begin position="115"/>
        <end position="142"/>
    </location>
</feature>
<evidence type="ECO:0008006" key="5">
    <source>
        <dbReference type="Google" id="ProtNLM"/>
    </source>
</evidence>
<sequence length="760" mass="85578">MKCLAQENSAQRTGSTPGETQEEPGPETTHRAQNLQVLDTPTPSRVVQYHRIKWPQANQHKLWQQFDEDTSGIINATAKGDAEGRLKSLTTIITSFGAERFGVEEPKSSKPTYTNNRRADKIHQLRKELRSLAKQFKTAAEAEKPPLAELRHTIRKKLTTLRRAEWHRRRRTERARKRSSFIANPFGFTKRLLGQKRSGRLDCSKEEVDDYLFNTLRDPDREQELGPQKALLDIPAPLVEFNTSKPTWKEVQEVVTSARASSAPGPTKCLTRWILQGLEKLIGWARMSFKPTKSRSMVLKRGKVVDKFRFLVDGTAIPTITEKPVTSLGKIFDCSLRDTASIQATIKKLETWLSAVDKSGLPGRFKAWLYQHGILPRILWPLLVYEVTMSTVETLERKISSYLRRWLGLPRSLTSAALYGRSNKLQLPFCSLEEEFRVSRTREALVYRDSSDTRVAAAGIVVRTGRKFKAQEGLELAESRLRHKAMVGMVAIGRAGLGAIPQPRYDRAQGKERGDLVLEEVRAGVEDVRTSRMVSMRQQGASTRWEGALERKLTWNDIWKAEPQRIKFMVQAVYDVLPSPANLHVWGKSDLPTCPLCPGRGTLEHIMSSCPAALGGGRYRWRHDQVLKAVAETISSAVANNKHASSRKSIPFVKAGEKPRSKPTPSASLLSSASDWELRVELIEECRRRGWKARCEPIEVGCRGFAARSLCRAYSLLGISGAAKRRAIKSATEASERASRWIWIKRSEKWANAAGTQAGD</sequence>
<keyword evidence="1" id="KW-0175">Coiled coil</keyword>
<reference evidence="3" key="1">
    <citation type="journal article" date="2023" name="Front. Mar. Sci.">
        <title>A new Merluccius polli reference genome to investigate the effects of global change in West African waters.</title>
        <authorList>
            <person name="Mateo J.L."/>
            <person name="Blanco-Fernandez C."/>
            <person name="Garcia-Vazquez E."/>
            <person name="Machado-Schiaffino G."/>
        </authorList>
    </citation>
    <scope>NUCLEOTIDE SEQUENCE</scope>
    <source>
        <strain evidence="3">C29</strain>
        <tissue evidence="3">Fin</tissue>
    </source>
</reference>
<name>A0AA47NR15_MERPO</name>
<dbReference type="AlphaFoldDB" id="A0AA47NR15"/>
<dbReference type="EMBL" id="JAOPHQ010005469">
    <property type="protein sequence ID" value="KAK0135126.1"/>
    <property type="molecule type" value="Genomic_DNA"/>
</dbReference>
<dbReference type="Proteomes" id="UP001174136">
    <property type="component" value="Unassembled WGS sequence"/>
</dbReference>
<evidence type="ECO:0000256" key="1">
    <source>
        <dbReference type="SAM" id="Coils"/>
    </source>
</evidence>
<gene>
    <name evidence="3" type="ORF">N1851_029059</name>
</gene>
<evidence type="ECO:0000313" key="3">
    <source>
        <dbReference type="EMBL" id="KAK0135126.1"/>
    </source>
</evidence>
<keyword evidence="4" id="KW-1185">Reference proteome</keyword>
<evidence type="ECO:0000256" key="2">
    <source>
        <dbReference type="SAM" id="MobiDB-lite"/>
    </source>
</evidence>